<sequence>MVSYRVGFEIGGTPKSIPFSPEIPVKSPHGIKEKKKDSAVHSPSTPHTTAQLHNKQTVTRLPVSRAECQASTVSLFVQSATQQPHTSQGFGSSGWSSLQWPADTCVLRASSVACPSVPSLSGAYGVVVTR</sequence>
<dbReference type="Proteomes" id="UP000324222">
    <property type="component" value="Unassembled WGS sequence"/>
</dbReference>
<dbReference type="EMBL" id="VSRR010101512">
    <property type="protein sequence ID" value="MPC95250.1"/>
    <property type="molecule type" value="Genomic_DNA"/>
</dbReference>
<gene>
    <name evidence="2" type="ORF">E2C01_090452</name>
</gene>
<accession>A0A5B7JER3</accession>
<feature type="compositionally biased region" description="Polar residues" evidence="1">
    <location>
        <begin position="41"/>
        <end position="57"/>
    </location>
</feature>
<evidence type="ECO:0000313" key="3">
    <source>
        <dbReference type="Proteomes" id="UP000324222"/>
    </source>
</evidence>
<feature type="compositionally biased region" description="Basic and acidic residues" evidence="1">
    <location>
        <begin position="30"/>
        <end position="39"/>
    </location>
</feature>
<proteinExistence type="predicted"/>
<dbReference type="AlphaFoldDB" id="A0A5B7JER3"/>
<organism evidence="2 3">
    <name type="scientific">Portunus trituberculatus</name>
    <name type="common">Swimming crab</name>
    <name type="synonym">Neptunus trituberculatus</name>
    <dbReference type="NCBI Taxonomy" id="210409"/>
    <lineage>
        <taxon>Eukaryota</taxon>
        <taxon>Metazoa</taxon>
        <taxon>Ecdysozoa</taxon>
        <taxon>Arthropoda</taxon>
        <taxon>Crustacea</taxon>
        <taxon>Multicrustacea</taxon>
        <taxon>Malacostraca</taxon>
        <taxon>Eumalacostraca</taxon>
        <taxon>Eucarida</taxon>
        <taxon>Decapoda</taxon>
        <taxon>Pleocyemata</taxon>
        <taxon>Brachyura</taxon>
        <taxon>Eubrachyura</taxon>
        <taxon>Portunoidea</taxon>
        <taxon>Portunidae</taxon>
        <taxon>Portuninae</taxon>
        <taxon>Portunus</taxon>
    </lineage>
</organism>
<feature type="region of interest" description="Disordered" evidence="1">
    <location>
        <begin position="17"/>
        <end position="57"/>
    </location>
</feature>
<keyword evidence="3" id="KW-1185">Reference proteome</keyword>
<protein>
    <submittedName>
        <fullName evidence="2">Uncharacterized protein</fullName>
    </submittedName>
</protein>
<evidence type="ECO:0000256" key="1">
    <source>
        <dbReference type="SAM" id="MobiDB-lite"/>
    </source>
</evidence>
<name>A0A5B7JER3_PORTR</name>
<reference evidence="2 3" key="1">
    <citation type="submission" date="2019-05" db="EMBL/GenBank/DDBJ databases">
        <title>Another draft genome of Portunus trituberculatus and its Hox gene families provides insights of decapod evolution.</title>
        <authorList>
            <person name="Jeong J.-H."/>
            <person name="Song I."/>
            <person name="Kim S."/>
            <person name="Choi T."/>
            <person name="Kim D."/>
            <person name="Ryu S."/>
            <person name="Kim W."/>
        </authorList>
    </citation>
    <scope>NUCLEOTIDE SEQUENCE [LARGE SCALE GENOMIC DNA]</scope>
    <source>
        <tissue evidence="2">Muscle</tissue>
    </source>
</reference>
<comment type="caution">
    <text evidence="2">The sequence shown here is derived from an EMBL/GenBank/DDBJ whole genome shotgun (WGS) entry which is preliminary data.</text>
</comment>
<evidence type="ECO:0000313" key="2">
    <source>
        <dbReference type="EMBL" id="MPC95250.1"/>
    </source>
</evidence>